<organism evidence="1 2">
    <name type="scientific">Nephila pilipes</name>
    <name type="common">Giant wood spider</name>
    <name type="synonym">Nephila maculata</name>
    <dbReference type="NCBI Taxonomy" id="299642"/>
    <lineage>
        <taxon>Eukaryota</taxon>
        <taxon>Metazoa</taxon>
        <taxon>Ecdysozoa</taxon>
        <taxon>Arthropoda</taxon>
        <taxon>Chelicerata</taxon>
        <taxon>Arachnida</taxon>
        <taxon>Araneae</taxon>
        <taxon>Araneomorphae</taxon>
        <taxon>Entelegynae</taxon>
        <taxon>Araneoidea</taxon>
        <taxon>Nephilidae</taxon>
        <taxon>Nephila</taxon>
    </lineage>
</organism>
<gene>
    <name evidence="1" type="ORF">NPIL_548561</name>
</gene>
<dbReference type="EMBL" id="BMAW01068664">
    <property type="protein sequence ID" value="GFT65509.1"/>
    <property type="molecule type" value="Genomic_DNA"/>
</dbReference>
<name>A0A8X6PDS2_NEPPI</name>
<keyword evidence="2" id="KW-1185">Reference proteome</keyword>
<evidence type="ECO:0000313" key="2">
    <source>
        <dbReference type="Proteomes" id="UP000887013"/>
    </source>
</evidence>
<evidence type="ECO:0000313" key="1">
    <source>
        <dbReference type="EMBL" id="GFT65509.1"/>
    </source>
</evidence>
<protein>
    <submittedName>
        <fullName evidence="1">Uncharacterized protein</fullName>
    </submittedName>
</protein>
<dbReference type="OrthoDB" id="7935844at2759"/>
<dbReference type="AlphaFoldDB" id="A0A8X6PDS2"/>
<dbReference type="Proteomes" id="UP000887013">
    <property type="component" value="Unassembled WGS sequence"/>
</dbReference>
<sequence length="87" mass="9907">MLVASSNKSSRRLYLDAKISQRSLVRILCRDLGMEPETSHHARHGWNSCPKDRNGLASKYWTYSISTLRDMGAKLKTYKQIPALIAL</sequence>
<proteinExistence type="predicted"/>
<comment type="caution">
    <text evidence="1">The sequence shown here is derived from an EMBL/GenBank/DDBJ whole genome shotgun (WGS) entry which is preliminary data.</text>
</comment>
<reference evidence="1" key="1">
    <citation type="submission" date="2020-08" db="EMBL/GenBank/DDBJ databases">
        <title>Multicomponent nature underlies the extraordinary mechanical properties of spider dragline silk.</title>
        <authorList>
            <person name="Kono N."/>
            <person name="Nakamura H."/>
            <person name="Mori M."/>
            <person name="Yoshida Y."/>
            <person name="Ohtoshi R."/>
            <person name="Malay A.D."/>
            <person name="Moran D.A.P."/>
            <person name="Tomita M."/>
            <person name="Numata K."/>
            <person name="Arakawa K."/>
        </authorList>
    </citation>
    <scope>NUCLEOTIDE SEQUENCE</scope>
</reference>
<accession>A0A8X6PDS2</accession>